<dbReference type="PANTHER" id="PTHR47295:SF14">
    <property type="entry name" value="OS06G0688300 PROTEIN"/>
    <property type="match status" value="1"/>
</dbReference>
<dbReference type="SUPFAM" id="SSF50685">
    <property type="entry name" value="Barwin-like endoglucanases"/>
    <property type="match status" value="1"/>
</dbReference>
<protein>
    <submittedName>
        <fullName evidence="2">Expansin</fullName>
    </submittedName>
</protein>
<dbReference type="Gene3D" id="2.40.40.10">
    <property type="entry name" value="RlpA-like domain"/>
    <property type="match status" value="1"/>
</dbReference>
<feature type="domain" description="Expansin-like EG45" evidence="1">
    <location>
        <begin position="1"/>
        <end position="79"/>
    </location>
</feature>
<dbReference type="CDD" id="cd22269">
    <property type="entry name" value="DPBB_EG45-like"/>
    <property type="match status" value="1"/>
</dbReference>
<dbReference type="InterPro" id="IPR007112">
    <property type="entry name" value="Expansin/allergen_DPBB_dom"/>
</dbReference>
<dbReference type="GO" id="GO:0048046">
    <property type="term" value="C:apoplast"/>
    <property type="evidence" value="ECO:0007669"/>
    <property type="project" value="InterPro"/>
</dbReference>
<dbReference type="InterPro" id="IPR036908">
    <property type="entry name" value="RlpA-like_sf"/>
</dbReference>
<evidence type="ECO:0000313" key="2">
    <source>
        <dbReference type="EMBL" id="POO01437.1"/>
    </source>
</evidence>
<dbReference type="Pfam" id="PF03330">
    <property type="entry name" value="DPBB_1"/>
    <property type="match status" value="1"/>
</dbReference>
<organism evidence="2 3">
    <name type="scientific">Trema orientale</name>
    <name type="common">Charcoal tree</name>
    <name type="synonym">Celtis orientalis</name>
    <dbReference type="NCBI Taxonomy" id="63057"/>
    <lineage>
        <taxon>Eukaryota</taxon>
        <taxon>Viridiplantae</taxon>
        <taxon>Streptophyta</taxon>
        <taxon>Embryophyta</taxon>
        <taxon>Tracheophyta</taxon>
        <taxon>Spermatophyta</taxon>
        <taxon>Magnoliopsida</taxon>
        <taxon>eudicotyledons</taxon>
        <taxon>Gunneridae</taxon>
        <taxon>Pentapetalae</taxon>
        <taxon>rosids</taxon>
        <taxon>fabids</taxon>
        <taxon>Rosales</taxon>
        <taxon>Cannabaceae</taxon>
        <taxon>Trema</taxon>
    </lineage>
</organism>
<evidence type="ECO:0000313" key="3">
    <source>
        <dbReference type="Proteomes" id="UP000237000"/>
    </source>
</evidence>
<dbReference type="InterPro" id="IPR044206">
    <property type="entry name" value="EGC1/2"/>
</dbReference>
<dbReference type="STRING" id="63057.A0A2P5FUL5"/>
<sequence length="79" mass="8511">MIAAAGDAIWDDKKACGRSYYVKCIGSTNKAPETCKEGEVAVLIVDRCHKCPATINLSQAAFMEIADPSAGKIMINYEL</sequence>
<accession>A0A2P5FUL5</accession>
<dbReference type="InParanoid" id="A0A2P5FUL5"/>
<dbReference type="EMBL" id="JXTC01000008">
    <property type="protein sequence ID" value="POO01437.1"/>
    <property type="molecule type" value="Genomic_DNA"/>
</dbReference>
<name>A0A2P5FUL5_TREOI</name>
<dbReference type="InterPro" id="IPR009009">
    <property type="entry name" value="RlpA-like_DPBB"/>
</dbReference>
<dbReference type="PROSITE" id="PS50842">
    <property type="entry name" value="EXPANSIN_EG45"/>
    <property type="match status" value="1"/>
</dbReference>
<dbReference type="GO" id="GO:0009627">
    <property type="term" value="P:systemic acquired resistance"/>
    <property type="evidence" value="ECO:0007669"/>
    <property type="project" value="InterPro"/>
</dbReference>
<dbReference type="OrthoDB" id="406505at2759"/>
<dbReference type="Proteomes" id="UP000237000">
    <property type="component" value="Unassembled WGS sequence"/>
</dbReference>
<dbReference type="PANTHER" id="PTHR47295">
    <property type="entry name" value="EG45-LIKE DOMAIN CONTAINING PROTEIN 1-RELATED"/>
    <property type="match status" value="1"/>
</dbReference>
<dbReference type="AlphaFoldDB" id="A0A2P5FUL5"/>
<evidence type="ECO:0000259" key="1">
    <source>
        <dbReference type="PROSITE" id="PS50842"/>
    </source>
</evidence>
<reference evidence="3" key="1">
    <citation type="submission" date="2016-06" db="EMBL/GenBank/DDBJ databases">
        <title>Parallel loss of symbiosis genes in relatives of nitrogen-fixing non-legume Parasponia.</title>
        <authorList>
            <person name="Van Velzen R."/>
            <person name="Holmer R."/>
            <person name="Bu F."/>
            <person name="Rutten L."/>
            <person name="Van Zeijl A."/>
            <person name="Liu W."/>
            <person name="Santuari L."/>
            <person name="Cao Q."/>
            <person name="Sharma T."/>
            <person name="Shen D."/>
            <person name="Roswanjaya Y."/>
            <person name="Wardhani T."/>
            <person name="Kalhor M.S."/>
            <person name="Jansen J."/>
            <person name="Van den Hoogen J."/>
            <person name="Gungor B."/>
            <person name="Hartog M."/>
            <person name="Hontelez J."/>
            <person name="Verver J."/>
            <person name="Yang W.-C."/>
            <person name="Schijlen E."/>
            <person name="Repin R."/>
            <person name="Schilthuizen M."/>
            <person name="Schranz E."/>
            <person name="Heidstra R."/>
            <person name="Miyata K."/>
            <person name="Fedorova E."/>
            <person name="Kohlen W."/>
            <person name="Bisseling T."/>
            <person name="Smit S."/>
            <person name="Geurts R."/>
        </authorList>
    </citation>
    <scope>NUCLEOTIDE SEQUENCE [LARGE SCALE GENOMIC DNA]</scope>
    <source>
        <strain evidence="3">cv. RG33-2</strain>
    </source>
</reference>
<keyword evidence="3" id="KW-1185">Reference proteome</keyword>
<comment type="caution">
    <text evidence="2">The sequence shown here is derived from an EMBL/GenBank/DDBJ whole genome shotgun (WGS) entry which is preliminary data.</text>
</comment>
<gene>
    <name evidence="2" type="ORF">TorRG33x02_027440</name>
</gene>
<proteinExistence type="predicted"/>